<protein>
    <recommendedName>
        <fullName evidence="14">Cholesterol oxidase</fullName>
        <ecNumber evidence="13">1.1.3.6</ecNumber>
        <ecNumber evidence="11">5.3.3.1</ecNumber>
    </recommendedName>
    <alternativeName>
        <fullName evidence="15">Cholesterol isomerase</fullName>
    </alternativeName>
</protein>
<dbReference type="Pfam" id="PF00890">
    <property type="entry name" value="FAD_binding_2"/>
    <property type="match status" value="1"/>
</dbReference>
<keyword evidence="4" id="KW-0285">Flavoprotein</keyword>
<gene>
    <name evidence="18" type="ORF">ACFL27_05760</name>
</gene>
<evidence type="ECO:0000256" key="7">
    <source>
        <dbReference type="ARBA" id="ARBA00023098"/>
    </source>
</evidence>
<evidence type="ECO:0000256" key="10">
    <source>
        <dbReference type="ARBA" id="ARBA00023235"/>
    </source>
</evidence>
<evidence type="ECO:0000256" key="9">
    <source>
        <dbReference type="ARBA" id="ARBA00023221"/>
    </source>
</evidence>
<evidence type="ECO:0000256" key="8">
    <source>
        <dbReference type="ARBA" id="ARBA00023166"/>
    </source>
</evidence>
<dbReference type="SUPFAM" id="SSF51905">
    <property type="entry name" value="FAD/NAD(P)-binding domain"/>
    <property type="match status" value="1"/>
</dbReference>
<dbReference type="PANTHER" id="PTHR47470">
    <property type="entry name" value="CHOLESTEROL OXIDASE"/>
    <property type="match status" value="1"/>
</dbReference>
<name>A0ABV6YU39_UNCC1</name>
<keyword evidence="9" id="KW-0753">Steroid metabolism</keyword>
<evidence type="ECO:0000256" key="14">
    <source>
        <dbReference type="ARBA" id="ARBA00049744"/>
    </source>
</evidence>
<comment type="similarity">
    <text evidence="2">Belongs to the GMC oxidoreductase family.</text>
</comment>
<evidence type="ECO:0000256" key="13">
    <source>
        <dbReference type="ARBA" id="ARBA00049723"/>
    </source>
</evidence>
<evidence type="ECO:0000259" key="16">
    <source>
        <dbReference type="Pfam" id="PF00890"/>
    </source>
</evidence>
<feature type="domain" description="Glucose-methanol-choline oxidoreductase C-terminal" evidence="17">
    <location>
        <begin position="618"/>
        <end position="674"/>
    </location>
</feature>
<keyword evidence="7" id="KW-0443">Lipid metabolism</keyword>
<evidence type="ECO:0000313" key="18">
    <source>
        <dbReference type="EMBL" id="MFC1849698.1"/>
    </source>
</evidence>
<evidence type="ECO:0000313" key="19">
    <source>
        <dbReference type="Proteomes" id="UP001594351"/>
    </source>
</evidence>
<evidence type="ECO:0000256" key="1">
    <source>
        <dbReference type="ARBA" id="ARBA00001974"/>
    </source>
</evidence>
<dbReference type="EC" id="5.3.3.1" evidence="11"/>
<evidence type="ECO:0000256" key="6">
    <source>
        <dbReference type="ARBA" id="ARBA00023002"/>
    </source>
</evidence>
<dbReference type="Gene3D" id="3.50.50.60">
    <property type="entry name" value="FAD/NAD(P)-binding domain"/>
    <property type="match status" value="3"/>
</dbReference>
<evidence type="ECO:0000256" key="12">
    <source>
        <dbReference type="ARBA" id="ARBA00049645"/>
    </source>
</evidence>
<evidence type="ECO:0000256" key="4">
    <source>
        <dbReference type="ARBA" id="ARBA00022630"/>
    </source>
</evidence>
<evidence type="ECO:0000256" key="5">
    <source>
        <dbReference type="ARBA" id="ARBA00022827"/>
    </source>
</evidence>
<evidence type="ECO:0000256" key="15">
    <source>
        <dbReference type="ARBA" id="ARBA00049778"/>
    </source>
</evidence>
<comment type="cofactor">
    <cofactor evidence="1">
        <name>FAD</name>
        <dbReference type="ChEBI" id="CHEBI:57692"/>
    </cofactor>
</comment>
<feature type="domain" description="FAD-dependent oxidoreductase 2 FAD-binding" evidence="16">
    <location>
        <begin position="165"/>
        <end position="197"/>
    </location>
</feature>
<dbReference type="EMBL" id="JBHPBY010000054">
    <property type="protein sequence ID" value="MFC1849698.1"/>
    <property type="molecule type" value="Genomic_DNA"/>
</dbReference>
<keyword evidence="3" id="KW-0153">Cholesterol metabolism</keyword>
<keyword evidence="19" id="KW-1185">Reference proteome</keyword>
<dbReference type="InterPro" id="IPR036188">
    <property type="entry name" value="FAD/NAD-bd_sf"/>
</dbReference>
<dbReference type="Pfam" id="PF05199">
    <property type="entry name" value="GMC_oxred_C"/>
    <property type="match status" value="1"/>
</dbReference>
<accession>A0ABV6YU39</accession>
<keyword evidence="5" id="KW-0274">FAD</keyword>
<evidence type="ECO:0000256" key="11">
    <source>
        <dbReference type="ARBA" id="ARBA00038856"/>
    </source>
</evidence>
<evidence type="ECO:0000256" key="2">
    <source>
        <dbReference type="ARBA" id="ARBA00010790"/>
    </source>
</evidence>
<dbReference type="InterPro" id="IPR003953">
    <property type="entry name" value="FAD-dep_OxRdtase_2_FAD-bd"/>
</dbReference>
<comment type="pathway">
    <text evidence="12">Steroid metabolism; cholesterol degradation.</text>
</comment>
<dbReference type="InterPro" id="IPR052542">
    <property type="entry name" value="Cholesterol_Oxidase"/>
</dbReference>
<comment type="caution">
    <text evidence="18">The sequence shown here is derived from an EMBL/GenBank/DDBJ whole genome shotgun (WGS) entry which is preliminary data.</text>
</comment>
<organism evidence="18 19">
    <name type="scientific">candidate division CSSED10-310 bacterium</name>
    <dbReference type="NCBI Taxonomy" id="2855610"/>
    <lineage>
        <taxon>Bacteria</taxon>
        <taxon>Bacteria division CSSED10-310</taxon>
    </lineage>
</organism>
<dbReference type="EC" id="1.1.3.6" evidence="13"/>
<dbReference type="Proteomes" id="UP001594351">
    <property type="component" value="Unassembled WGS sequence"/>
</dbReference>
<keyword evidence="10" id="KW-0413">Isomerase</keyword>
<evidence type="ECO:0000259" key="17">
    <source>
        <dbReference type="Pfam" id="PF05199"/>
    </source>
</evidence>
<sequence length="694" mass="77397">MNDNRPVPGVDDIRTAPLHEIIKLYASLSSPPLSRLKGKFRAEFIGPWWYRHTAGYSLAPVGLRQWWGKEFDGHGTGFNLVRRDRILSSTLAMTVEQRNSVLDEKPGLTITYPAETPFPWPNIIDEVRQLTDTCLLCLTQVNLPGIKAMLFPFLLHACPDEEFYDFIVIGSGFGGSVAALRLAEKGYRVAVLEQGREISDQDMEKASQNPLKLFWRPALGLKGYFSQDFFPHLNLVRGVGVGGGSLVYAAVLLEPGSEFYGDLRKVVPDVDWKQSLEPHYKTAKHMLGVTTNPYLRTMDEYLQQTAQAMKAAHTFGPVPLGIYFGTPDQEVPDPYFNGQGPVRTGCNECGLCLSGCYYGAKNSLDKNYLHLARLNGARVFPEKKVTLINPRESGGGYSVHMIHPFDRKKVFPPMHARNVVLAAGVLGTLTLLFRCRDKLKTLPNLSPQLGKVVRTNSESIVGILSQDHNVDLTQGPAISSHFYPDDKTHITQNRFPPAYTIMKTYCGPLIDDPSPWRRMGKTIRTMLLHPWQSSLSWRIRHWYKRISVLTVMQHMDNWLTFRWKRSLLNAFRPGLTTSVPQGRKAPAYLPIANDTARAFAKISGGIPLNVLMESILNQSTTAHILGGCPIGHSLDTGVIDHNHRVFGYPGLYVTDATAIPVNLGVNPSLTIVAMTERCMTFIPIKPGSDQKSCS</sequence>
<evidence type="ECO:0000256" key="3">
    <source>
        <dbReference type="ARBA" id="ARBA00022548"/>
    </source>
</evidence>
<dbReference type="PANTHER" id="PTHR47470:SF1">
    <property type="entry name" value="FAD-DEPENDENT OXIDOREDUCTASE 2 FAD BINDING DOMAIN-CONTAINING PROTEIN"/>
    <property type="match status" value="1"/>
</dbReference>
<keyword evidence="8" id="KW-1207">Sterol metabolism</keyword>
<reference evidence="18 19" key="1">
    <citation type="submission" date="2024-09" db="EMBL/GenBank/DDBJ databases">
        <title>Laminarin stimulates single cell rates of sulfate reduction while oxygen inhibits transcriptomic activity in coastal marine sediment.</title>
        <authorList>
            <person name="Lindsay M."/>
            <person name="Orcutt B."/>
            <person name="Emerson D."/>
            <person name="Stepanauskas R."/>
            <person name="D'Angelo T."/>
        </authorList>
    </citation>
    <scope>NUCLEOTIDE SEQUENCE [LARGE SCALE GENOMIC DNA]</scope>
    <source>
        <strain evidence="18">SAG AM-311-K15</strain>
    </source>
</reference>
<dbReference type="InterPro" id="IPR007867">
    <property type="entry name" value="GMC_OxRtase_C"/>
</dbReference>
<keyword evidence="6" id="KW-0560">Oxidoreductase</keyword>
<proteinExistence type="inferred from homology"/>